<evidence type="ECO:0000313" key="1">
    <source>
        <dbReference type="EMBL" id="KFV86165.1"/>
    </source>
</evidence>
<organism evidence="1 2">
    <name type="scientific">Struthio camelus australis</name>
    <dbReference type="NCBI Taxonomy" id="441894"/>
    <lineage>
        <taxon>Eukaryota</taxon>
        <taxon>Metazoa</taxon>
        <taxon>Chordata</taxon>
        <taxon>Craniata</taxon>
        <taxon>Vertebrata</taxon>
        <taxon>Euteleostomi</taxon>
        <taxon>Archelosauria</taxon>
        <taxon>Archosauria</taxon>
        <taxon>Dinosauria</taxon>
        <taxon>Saurischia</taxon>
        <taxon>Theropoda</taxon>
        <taxon>Coelurosauria</taxon>
        <taxon>Aves</taxon>
        <taxon>Palaeognathae</taxon>
        <taxon>Struthioniformes</taxon>
        <taxon>Struthionidae</taxon>
        <taxon>Struthio</taxon>
    </lineage>
</organism>
<feature type="non-terminal residue" evidence="1">
    <location>
        <position position="44"/>
    </location>
</feature>
<accession>A0A093I2W0</accession>
<dbReference type="AlphaFoldDB" id="A0A093I2W0"/>
<evidence type="ECO:0000313" key="2">
    <source>
        <dbReference type="Proteomes" id="UP000053584"/>
    </source>
</evidence>
<keyword evidence="2" id="KW-1185">Reference proteome</keyword>
<gene>
    <name evidence="1" type="ORF">N308_09980</name>
</gene>
<dbReference type="EMBL" id="KL206823">
    <property type="protein sequence ID" value="KFV86165.1"/>
    <property type="molecule type" value="Genomic_DNA"/>
</dbReference>
<sequence>VIGRANIKGSERDITMNTQTLQASYHCDNSSDNSCLKFEKSKES</sequence>
<name>A0A093I2W0_STRCA</name>
<proteinExistence type="predicted"/>
<reference evidence="1 2" key="1">
    <citation type="submission" date="2014-04" db="EMBL/GenBank/DDBJ databases">
        <title>Genome evolution of avian class.</title>
        <authorList>
            <person name="Zhang G."/>
            <person name="Li C."/>
        </authorList>
    </citation>
    <scope>NUCLEOTIDE SEQUENCE [LARGE SCALE GENOMIC DNA]</scope>
    <source>
        <strain evidence="1">BGI_N308</strain>
    </source>
</reference>
<feature type="non-terminal residue" evidence="1">
    <location>
        <position position="1"/>
    </location>
</feature>
<protein>
    <submittedName>
        <fullName evidence="1">Uncharacterized protein</fullName>
    </submittedName>
</protein>
<dbReference type="Proteomes" id="UP000053584">
    <property type="component" value="Unassembled WGS sequence"/>
</dbReference>